<evidence type="ECO:0000313" key="9">
    <source>
        <dbReference type="Proteomes" id="UP001295444"/>
    </source>
</evidence>
<protein>
    <submittedName>
        <fullName evidence="8">DDE-type integrase transposase recombinase</fullName>
    </submittedName>
</protein>
<evidence type="ECO:0000256" key="1">
    <source>
        <dbReference type="ARBA" id="ARBA00022679"/>
    </source>
</evidence>
<keyword evidence="4" id="KW-0255">Endonuclease</keyword>
<dbReference type="GO" id="GO:0004523">
    <property type="term" value="F:RNA-DNA hybrid ribonuclease activity"/>
    <property type="evidence" value="ECO:0007669"/>
    <property type="project" value="InterPro"/>
</dbReference>
<gene>
    <name evidence="8" type="ORF">PECUL_23A006428</name>
</gene>
<dbReference type="PROSITE" id="PS50879">
    <property type="entry name" value="RNASE_H_1"/>
    <property type="match status" value="1"/>
</dbReference>
<keyword evidence="9" id="KW-1185">Reference proteome</keyword>
<evidence type="ECO:0000256" key="6">
    <source>
        <dbReference type="ARBA" id="ARBA00022918"/>
    </source>
</evidence>
<sequence length="262" mass="29701">MQCVLSSPKTHRIDHAQESSIIKWKWYIQDRAKTGNRGTAVLHKKIADAPVQEPVYLPEADKPGQSPVKWGKSFAQLTQDQAKHAWFTDGSAKNIGNERQWKAVSYNPETKKILTTTGTGKSSQYAELYAVFQALKQEMPGSCHIYTDSWSVANGLAIWLPTWQSHQFMIQPKEVWGKNLWEQIWEMVHQNEVTVFHADAHCNTDSLDRLFNSVADEKAKISEASVENPNSLLGLANWAHQKCGHLGEKDTHRQSSLVWPLL</sequence>
<keyword evidence="5" id="KW-0378">Hydrolase</keyword>
<evidence type="ECO:0000313" key="8">
    <source>
        <dbReference type="EMBL" id="CAH2307781.1"/>
    </source>
</evidence>
<keyword evidence="2" id="KW-0548">Nucleotidyltransferase</keyword>
<keyword evidence="3" id="KW-0540">Nuclease</keyword>
<dbReference type="InterPro" id="IPR036397">
    <property type="entry name" value="RNaseH_sf"/>
</dbReference>
<dbReference type="GO" id="GO:0003964">
    <property type="term" value="F:RNA-directed DNA polymerase activity"/>
    <property type="evidence" value="ECO:0007669"/>
    <property type="project" value="UniProtKB-KW"/>
</dbReference>
<evidence type="ECO:0000256" key="3">
    <source>
        <dbReference type="ARBA" id="ARBA00022722"/>
    </source>
</evidence>
<dbReference type="Proteomes" id="UP001295444">
    <property type="component" value="Chromosome 07"/>
</dbReference>
<evidence type="ECO:0000256" key="4">
    <source>
        <dbReference type="ARBA" id="ARBA00022759"/>
    </source>
</evidence>
<dbReference type="EMBL" id="OW240918">
    <property type="protein sequence ID" value="CAH2307781.1"/>
    <property type="molecule type" value="Genomic_DNA"/>
</dbReference>
<organism evidence="8 9">
    <name type="scientific">Pelobates cultripes</name>
    <name type="common">Western spadefoot toad</name>
    <dbReference type="NCBI Taxonomy" id="61616"/>
    <lineage>
        <taxon>Eukaryota</taxon>
        <taxon>Metazoa</taxon>
        <taxon>Chordata</taxon>
        <taxon>Craniata</taxon>
        <taxon>Vertebrata</taxon>
        <taxon>Euteleostomi</taxon>
        <taxon>Amphibia</taxon>
        <taxon>Batrachia</taxon>
        <taxon>Anura</taxon>
        <taxon>Pelobatoidea</taxon>
        <taxon>Pelobatidae</taxon>
        <taxon>Pelobates</taxon>
    </lineage>
</organism>
<accession>A0AAD1SQR1</accession>
<dbReference type="Pfam" id="PF00075">
    <property type="entry name" value="RNase_H"/>
    <property type="match status" value="1"/>
</dbReference>
<feature type="domain" description="RNase H type-1" evidence="7">
    <location>
        <begin position="80"/>
        <end position="224"/>
    </location>
</feature>
<dbReference type="Gene3D" id="3.30.420.10">
    <property type="entry name" value="Ribonuclease H-like superfamily/Ribonuclease H"/>
    <property type="match status" value="1"/>
</dbReference>
<dbReference type="InterPro" id="IPR012337">
    <property type="entry name" value="RNaseH-like_sf"/>
</dbReference>
<evidence type="ECO:0000256" key="2">
    <source>
        <dbReference type="ARBA" id="ARBA00022695"/>
    </source>
</evidence>
<proteinExistence type="predicted"/>
<dbReference type="PANTHER" id="PTHR41694">
    <property type="entry name" value="ENDOGENOUS RETROVIRUS GROUP K MEMBER POL PROTEIN"/>
    <property type="match status" value="1"/>
</dbReference>
<name>A0AAD1SQR1_PELCU</name>
<dbReference type="AlphaFoldDB" id="A0AAD1SQR1"/>
<evidence type="ECO:0000256" key="5">
    <source>
        <dbReference type="ARBA" id="ARBA00022801"/>
    </source>
</evidence>
<evidence type="ECO:0000259" key="7">
    <source>
        <dbReference type="PROSITE" id="PS50879"/>
    </source>
</evidence>
<dbReference type="PANTHER" id="PTHR41694:SF3">
    <property type="entry name" value="RNA-DIRECTED DNA POLYMERASE-RELATED"/>
    <property type="match status" value="1"/>
</dbReference>
<dbReference type="SUPFAM" id="SSF53098">
    <property type="entry name" value="Ribonuclease H-like"/>
    <property type="match status" value="1"/>
</dbReference>
<dbReference type="GO" id="GO:0035613">
    <property type="term" value="F:RNA stem-loop binding"/>
    <property type="evidence" value="ECO:0007669"/>
    <property type="project" value="TreeGrafter"/>
</dbReference>
<keyword evidence="6" id="KW-0695">RNA-directed DNA polymerase</keyword>
<reference evidence="8" key="1">
    <citation type="submission" date="2022-03" db="EMBL/GenBank/DDBJ databases">
        <authorList>
            <person name="Alioto T."/>
            <person name="Alioto T."/>
            <person name="Gomez Garrido J."/>
        </authorList>
    </citation>
    <scope>NUCLEOTIDE SEQUENCE</scope>
</reference>
<dbReference type="InterPro" id="IPR002156">
    <property type="entry name" value="RNaseH_domain"/>
</dbReference>
<keyword evidence="1" id="KW-0808">Transferase</keyword>